<sequence>MRWSICIVFPAVASASEGELFCESSTLGLDESRMFCVPTVTSWFLEDEGAHGNIHTKHLSKRRSPEPAASSQMPQNAAKFSARLETPGTTERKHIKEPNSYAKTVDIWNSLNDDIKLKVHEFKEKLDKSRYGDRSCTTNPA</sequence>
<name>A0A5B7CIY4_PORTR</name>
<reference evidence="2 3" key="1">
    <citation type="submission" date="2019-05" db="EMBL/GenBank/DDBJ databases">
        <title>Another draft genome of Portunus trituberculatus and its Hox gene families provides insights of decapod evolution.</title>
        <authorList>
            <person name="Jeong J.-H."/>
            <person name="Song I."/>
            <person name="Kim S."/>
            <person name="Choi T."/>
            <person name="Kim D."/>
            <person name="Ryu S."/>
            <person name="Kim W."/>
        </authorList>
    </citation>
    <scope>NUCLEOTIDE SEQUENCE [LARGE SCALE GENOMIC DNA]</scope>
    <source>
        <tissue evidence="2">Muscle</tissue>
    </source>
</reference>
<organism evidence="2 3">
    <name type="scientific">Portunus trituberculatus</name>
    <name type="common">Swimming crab</name>
    <name type="synonym">Neptunus trituberculatus</name>
    <dbReference type="NCBI Taxonomy" id="210409"/>
    <lineage>
        <taxon>Eukaryota</taxon>
        <taxon>Metazoa</taxon>
        <taxon>Ecdysozoa</taxon>
        <taxon>Arthropoda</taxon>
        <taxon>Crustacea</taxon>
        <taxon>Multicrustacea</taxon>
        <taxon>Malacostraca</taxon>
        <taxon>Eumalacostraca</taxon>
        <taxon>Eucarida</taxon>
        <taxon>Decapoda</taxon>
        <taxon>Pleocyemata</taxon>
        <taxon>Brachyura</taxon>
        <taxon>Eubrachyura</taxon>
        <taxon>Portunoidea</taxon>
        <taxon>Portunidae</taxon>
        <taxon>Portuninae</taxon>
        <taxon>Portunus</taxon>
    </lineage>
</organism>
<keyword evidence="3" id="KW-1185">Reference proteome</keyword>
<proteinExistence type="predicted"/>
<feature type="region of interest" description="Disordered" evidence="1">
    <location>
        <begin position="54"/>
        <end position="97"/>
    </location>
</feature>
<evidence type="ECO:0000313" key="2">
    <source>
        <dbReference type="EMBL" id="MPC08664.1"/>
    </source>
</evidence>
<gene>
    <name evidence="2" type="ORF">E2C01_001256</name>
</gene>
<dbReference type="AlphaFoldDB" id="A0A5B7CIY4"/>
<comment type="caution">
    <text evidence="2">The sequence shown here is derived from an EMBL/GenBank/DDBJ whole genome shotgun (WGS) entry which is preliminary data.</text>
</comment>
<protein>
    <submittedName>
        <fullName evidence="2">Uncharacterized protein</fullName>
    </submittedName>
</protein>
<dbReference type="Proteomes" id="UP000324222">
    <property type="component" value="Unassembled WGS sequence"/>
</dbReference>
<accession>A0A5B7CIY4</accession>
<evidence type="ECO:0000256" key="1">
    <source>
        <dbReference type="SAM" id="MobiDB-lite"/>
    </source>
</evidence>
<evidence type="ECO:0000313" key="3">
    <source>
        <dbReference type="Proteomes" id="UP000324222"/>
    </source>
</evidence>
<dbReference type="EMBL" id="VSRR010000039">
    <property type="protein sequence ID" value="MPC08664.1"/>
    <property type="molecule type" value="Genomic_DNA"/>
</dbReference>